<evidence type="ECO:0000256" key="1">
    <source>
        <dbReference type="ARBA" id="ARBA00001974"/>
    </source>
</evidence>
<dbReference type="GO" id="GO:0033765">
    <property type="term" value="F:steroid dehydrogenase activity, acting on the CH-CH group of donors"/>
    <property type="evidence" value="ECO:0007669"/>
    <property type="project" value="UniProtKB-ARBA"/>
</dbReference>
<dbReference type="RefSeq" id="WP_160940769.1">
    <property type="nucleotide sequence ID" value="NZ_CP063310.1"/>
</dbReference>
<dbReference type="PANTHER" id="PTHR43400:SF7">
    <property type="entry name" value="FAD-DEPENDENT OXIDOREDUCTASE 2 FAD BINDING DOMAIN-CONTAINING PROTEIN"/>
    <property type="match status" value="1"/>
</dbReference>
<dbReference type="Gene3D" id="3.90.700.10">
    <property type="entry name" value="Succinate dehydrogenase/fumarate reductase flavoprotein, catalytic domain"/>
    <property type="match status" value="1"/>
</dbReference>
<feature type="domain" description="FAD-dependent oxidoreductase 2 FAD-binding" evidence="5">
    <location>
        <begin position="51"/>
        <end position="485"/>
    </location>
</feature>
<accession>A0A6L7IM74</accession>
<reference evidence="6 7" key="1">
    <citation type="submission" date="2020-10" db="EMBL/GenBank/DDBJ databases">
        <title>Eggerthella sp. nov., isolated from human feces.</title>
        <authorList>
            <person name="Yajun G."/>
        </authorList>
    </citation>
    <scope>NUCLEOTIDE SEQUENCE [LARGE SCALE GENOMIC DNA]</scope>
    <source>
        <strain evidence="6 7">HF-1101</strain>
    </source>
</reference>
<dbReference type="InterPro" id="IPR003953">
    <property type="entry name" value="FAD-dep_OxRdtase_2_FAD-bd"/>
</dbReference>
<dbReference type="EMBL" id="CP063310">
    <property type="protein sequence ID" value="QOS68370.1"/>
    <property type="molecule type" value="Genomic_DNA"/>
</dbReference>
<sequence>MGSMFTRRQFVVGAMVLGGSLALTGCSPQSEPKKENGAATAPGSAEAAEADIIVIGSGLAGSACSISAAQNGARVILVDKAPFLTSTFLTSKGNVSIAQVAENQADWRYDSDAPDTMDQFVDRYRDLTEIGKVDAPYPDYGRMQHLMEESCATIAWVEQLGITFEKSFTKEMVGTDTVKPDVSADPATEAGVQLANVFAAEFERLGVQTMLSTEATELVKDGDAVVGVKVQGPDGSQELRAKAVVLATGGFGGSADYCDQLVPAINEMGFQYLGNAMNTGDGMTMASAIGAALYEDPWVIPNVIMPTRALTKADAGFKKLCDTGMEGAATSSKMLVDATGARFVNEAAPVTALATSMTDNQAGPYRVLFDSANAEVTAVIEKGLSTGDVLKASSIEELADVAGAPQLAATFEAYQQAAAAGADEAFGKKADMLAAYGDGPFYLVKFVPSYVATMGGVKTDASCQALGEDGSPIPGLFAVGEATHRFMYNRSFVRHCSNSSALTMGRLTGAALATA</sequence>
<name>A0A6L7IM74_9ACTN</name>
<evidence type="ECO:0000313" key="7">
    <source>
        <dbReference type="Proteomes" id="UP000478463"/>
    </source>
</evidence>
<dbReference type="Pfam" id="PF00890">
    <property type="entry name" value="FAD_binding_2"/>
    <property type="match status" value="1"/>
</dbReference>
<protein>
    <submittedName>
        <fullName evidence="6">FAD-dependent oxidoreductase</fullName>
    </submittedName>
</protein>
<dbReference type="SUPFAM" id="SSF56425">
    <property type="entry name" value="Succinate dehydrogenase/fumarate reductase flavoprotein, catalytic domain"/>
    <property type="match status" value="1"/>
</dbReference>
<evidence type="ECO:0000259" key="5">
    <source>
        <dbReference type="Pfam" id="PF00890"/>
    </source>
</evidence>
<dbReference type="KEGG" id="egd:GS424_000375"/>
<dbReference type="PROSITE" id="PS51318">
    <property type="entry name" value="TAT"/>
    <property type="match status" value="1"/>
</dbReference>
<keyword evidence="4" id="KW-0560">Oxidoreductase</keyword>
<dbReference type="PANTHER" id="PTHR43400">
    <property type="entry name" value="FUMARATE REDUCTASE"/>
    <property type="match status" value="1"/>
</dbReference>
<dbReference type="AlphaFoldDB" id="A0A6L7IM74"/>
<gene>
    <name evidence="6" type="ORF">GS424_000375</name>
</gene>
<comment type="cofactor">
    <cofactor evidence="1">
        <name>FAD</name>
        <dbReference type="ChEBI" id="CHEBI:57692"/>
    </cofactor>
</comment>
<dbReference type="InterPro" id="IPR036188">
    <property type="entry name" value="FAD/NAD-bd_sf"/>
</dbReference>
<evidence type="ECO:0000256" key="3">
    <source>
        <dbReference type="ARBA" id="ARBA00022827"/>
    </source>
</evidence>
<keyword evidence="2" id="KW-0285">Flavoprotein</keyword>
<keyword evidence="3" id="KW-0274">FAD</keyword>
<dbReference type="InterPro" id="IPR027477">
    <property type="entry name" value="Succ_DH/fumarate_Rdtase_cat_sf"/>
</dbReference>
<organism evidence="6 7">
    <name type="scientific">Eggerthella guodeyinii</name>
    <dbReference type="NCBI Taxonomy" id="2690837"/>
    <lineage>
        <taxon>Bacteria</taxon>
        <taxon>Bacillati</taxon>
        <taxon>Actinomycetota</taxon>
        <taxon>Coriobacteriia</taxon>
        <taxon>Eggerthellales</taxon>
        <taxon>Eggerthellaceae</taxon>
        <taxon>Eggerthella</taxon>
    </lineage>
</organism>
<dbReference type="InterPro" id="IPR006311">
    <property type="entry name" value="TAT_signal"/>
</dbReference>
<dbReference type="SUPFAM" id="SSF51905">
    <property type="entry name" value="FAD/NAD(P)-binding domain"/>
    <property type="match status" value="1"/>
</dbReference>
<proteinExistence type="predicted"/>
<evidence type="ECO:0000313" key="6">
    <source>
        <dbReference type="EMBL" id="QOS68370.1"/>
    </source>
</evidence>
<evidence type="ECO:0000256" key="4">
    <source>
        <dbReference type="ARBA" id="ARBA00023002"/>
    </source>
</evidence>
<dbReference type="Proteomes" id="UP000478463">
    <property type="component" value="Chromosome"/>
</dbReference>
<dbReference type="Gene3D" id="3.50.50.60">
    <property type="entry name" value="FAD/NAD(P)-binding domain"/>
    <property type="match status" value="1"/>
</dbReference>
<dbReference type="InterPro" id="IPR050315">
    <property type="entry name" value="FAD-oxidoreductase_2"/>
</dbReference>
<evidence type="ECO:0000256" key="2">
    <source>
        <dbReference type="ARBA" id="ARBA00022630"/>
    </source>
</evidence>
<dbReference type="PROSITE" id="PS51257">
    <property type="entry name" value="PROKAR_LIPOPROTEIN"/>
    <property type="match status" value="1"/>
</dbReference>